<evidence type="ECO:0000313" key="3">
    <source>
        <dbReference type="Proteomes" id="UP000003011"/>
    </source>
</evidence>
<reference evidence="2 3" key="1">
    <citation type="submission" date="2011-08" db="EMBL/GenBank/DDBJ databases">
        <title>The Genome Sequence of Johnsonella ignava ATCC 51276.</title>
        <authorList>
            <consortium name="The Broad Institute Genome Sequencing Platform"/>
            <person name="Earl A."/>
            <person name="Ward D."/>
            <person name="Feldgarden M."/>
            <person name="Gevers D."/>
            <person name="Izard J."/>
            <person name="Blanton J.M."/>
            <person name="Baranova O.V."/>
            <person name="Dewhirst F.E."/>
            <person name="Young S.K."/>
            <person name="Zeng Q."/>
            <person name="Gargeya S."/>
            <person name="Fitzgerald M."/>
            <person name="Haas B."/>
            <person name="Abouelleil A."/>
            <person name="Alvarado L."/>
            <person name="Arachchi H.M."/>
            <person name="Berlin A."/>
            <person name="Brown A."/>
            <person name="Chapman S.B."/>
            <person name="Chen Z."/>
            <person name="Dunbar C."/>
            <person name="Freedman E."/>
            <person name="Gearin G."/>
            <person name="Gellesch M."/>
            <person name="Goldberg J."/>
            <person name="Griggs A."/>
            <person name="Gujja S."/>
            <person name="Heiman D."/>
            <person name="Howarth C."/>
            <person name="Larson L."/>
            <person name="Lui A."/>
            <person name="MacDonald P.J.P."/>
            <person name="Montmayeur A."/>
            <person name="Murphy C."/>
            <person name="Neiman D."/>
            <person name="Pearson M."/>
            <person name="Priest M."/>
            <person name="Roberts A."/>
            <person name="Saif S."/>
            <person name="Shea T."/>
            <person name="Shenoy N."/>
            <person name="Sisk P."/>
            <person name="Stolte C."/>
            <person name="Sykes S."/>
            <person name="Wortman J."/>
            <person name="Nusbaum C."/>
            <person name="Birren B."/>
        </authorList>
    </citation>
    <scope>NUCLEOTIDE SEQUENCE [LARGE SCALE GENOMIC DNA]</scope>
    <source>
        <strain evidence="2 3">ATCC 51276</strain>
    </source>
</reference>
<keyword evidence="1" id="KW-1133">Transmembrane helix</keyword>
<dbReference type="STRING" id="679200.HMPREF9333_00944"/>
<name>G5GHA4_9FIRM</name>
<keyword evidence="1" id="KW-0812">Transmembrane</keyword>
<evidence type="ECO:0000256" key="1">
    <source>
        <dbReference type="SAM" id="Phobius"/>
    </source>
</evidence>
<sequence>MEEKQKNITYDSSFFKKIKESKLSDIKLLWIFILYNIVVIILISIGFSPFILYFFMVRIYLMKVLVG</sequence>
<feature type="transmembrane region" description="Helical" evidence="1">
    <location>
        <begin position="29"/>
        <end position="55"/>
    </location>
</feature>
<comment type="caution">
    <text evidence="2">The sequence shown here is derived from an EMBL/GenBank/DDBJ whole genome shotgun (WGS) entry which is preliminary data.</text>
</comment>
<accession>G5GHA4</accession>
<dbReference type="EMBL" id="ACZL01000015">
    <property type="protein sequence ID" value="EHI55901.1"/>
    <property type="molecule type" value="Genomic_DNA"/>
</dbReference>
<proteinExistence type="predicted"/>
<dbReference type="Proteomes" id="UP000003011">
    <property type="component" value="Unassembled WGS sequence"/>
</dbReference>
<organism evidence="2 3">
    <name type="scientific">Johnsonella ignava ATCC 51276</name>
    <dbReference type="NCBI Taxonomy" id="679200"/>
    <lineage>
        <taxon>Bacteria</taxon>
        <taxon>Bacillati</taxon>
        <taxon>Bacillota</taxon>
        <taxon>Clostridia</taxon>
        <taxon>Lachnospirales</taxon>
        <taxon>Lachnospiraceae</taxon>
        <taxon>Johnsonella</taxon>
    </lineage>
</organism>
<protein>
    <submittedName>
        <fullName evidence="2">Uncharacterized protein</fullName>
    </submittedName>
</protein>
<dbReference type="HOGENOM" id="CLU_2806718_0_0_9"/>
<gene>
    <name evidence="2" type="ORF">HMPREF9333_00944</name>
</gene>
<keyword evidence="3" id="KW-1185">Reference proteome</keyword>
<keyword evidence="1" id="KW-0472">Membrane</keyword>
<dbReference type="AlphaFoldDB" id="G5GHA4"/>
<evidence type="ECO:0000313" key="2">
    <source>
        <dbReference type="EMBL" id="EHI55901.1"/>
    </source>
</evidence>